<dbReference type="KEGG" id="tet:TTHERM_000726359"/>
<dbReference type="RefSeq" id="XP_012656310.1">
    <property type="nucleotide sequence ID" value="XM_012800856.1"/>
</dbReference>
<gene>
    <name evidence="2" type="ORF">TTHERM_000726359</name>
</gene>
<reference evidence="3" key="1">
    <citation type="journal article" date="2006" name="PLoS Biol.">
        <title>Macronuclear genome sequence of the ciliate Tetrahymena thermophila, a model eukaryote.</title>
        <authorList>
            <person name="Eisen J.A."/>
            <person name="Coyne R.S."/>
            <person name="Wu M."/>
            <person name="Wu D."/>
            <person name="Thiagarajan M."/>
            <person name="Wortman J.R."/>
            <person name="Badger J.H."/>
            <person name="Ren Q."/>
            <person name="Amedeo P."/>
            <person name="Jones K.M."/>
            <person name="Tallon L.J."/>
            <person name="Delcher A.L."/>
            <person name="Salzberg S.L."/>
            <person name="Silva J.C."/>
            <person name="Haas B.J."/>
            <person name="Majoros W.H."/>
            <person name="Farzad M."/>
            <person name="Carlton J.M."/>
            <person name="Smith R.K. Jr."/>
            <person name="Garg J."/>
            <person name="Pearlman R.E."/>
            <person name="Karrer K.M."/>
            <person name="Sun L."/>
            <person name="Manning G."/>
            <person name="Elde N.C."/>
            <person name="Turkewitz A.P."/>
            <person name="Asai D.J."/>
            <person name="Wilkes D.E."/>
            <person name="Wang Y."/>
            <person name="Cai H."/>
            <person name="Collins K."/>
            <person name="Stewart B.A."/>
            <person name="Lee S.R."/>
            <person name="Wilamowska K."/>
            <person name="Weinberg Z."/>
            <person name="Ruzzo W.L."/>
            <person name="Wloga D."/>
            <person name="Gaertig J."/>
            <person name="Frankel J."/>
            <person name="Tsao C.-C."/>
            <person name="Gorovsky M.A."/>
            <person name="Keeling P.J."/>
            <person name="Waller R.F."/>
            <person name="Patron N.J."/>
            <person name="Cherry J.M."/>
            <person name="Stover N.A."/>
            <person name="Krieger C.J."/>
            <person name="del Toro C."/>
            <person name="Ryder H.F."/>
            <person name="Williamson S.C."/>
            <person name="Barbeau R.A."/>
            <person name="Hamilton E.P."/>
            <person name="Orias E."/>
        </authorList>
    </citation>
    <scope>NUCLEOTIDE SEQUENCE [LARGE SCALE GENOMIC DNA]</scope>
    <source>
        <strain evidence="3">SB210</strain>
    </source>
</reference>
<evidence type="ECO:0000256" key="1">
    <source>
        <dbReference type="SAM" id="Phobius"/>
    </source>
</evidence>
<feature type="transmembrane region" description="Helical" evidence="1">
    <location>
        <begin position="135"/>
        <end position="152"/>
    </location>
</feature>
<name>W7XE76_TETTS</name>
<keyword evidence="1" id="KW-0472">Membrane</keyword>
<dbReference type="AlphaFoldDB" id="W7XE76"/>
<accession>W7XE76</accession>
<dbReference type="GeneID" id="24440418"/>
<keyword evidence="3" id="KW-1185">Reference proteome</keyword>
<organism evidence="2 3">
    <name type="scientific">Tetrahymena thermophila (strain SB210)</name>
    <dbReference type="NCBI Taxonomy" id="312017"/>
    <lineage>
        <taxon>Eukaryota</taxon>
        <taxon>Sar</taxon>
        <taxon>Alveolata</taxon>
        <taxon>Ciliophora</taxon>
        <taxon>Intramacronucleata</taxon>
        <taxon>Oligohymenophorea</taxon>
        <taxon>Hymenostomatida</taxon>
        <taxon>Tetrahymenina</taxon>
        <taxon>Tetrahymenidae</taxon>
        <taxon>Tetrahymena</taxon>
    </lineage>
</organism>
<dbReference type="EMBL" id="GG662257">
    <property type="protein sequence ID" value="EWS71169.1"/>
    <property type="molecule type" value="Genomic_DNA"/>
</dbReference>
<dbReference type="InParanoid" id="W7XE76"/>
<feature type="transmembrane region" description="Helical" evidence="1">
    <location>
        <begin position="164"/>
        <end position="185"/>
    </location>
</feature>
<dbReference type="Proteomes" id="UP000009168">
    <property type="component" value="Unassembled WGS sequence"/>
</dbReference>
<evidence type="ECO:0000313" key="2">
    <source>
        <dbReference type="EMBL" id="EWS71169.1"/>
    </source>
</evidence>
<keyword evidence="1" id="KW-1133">Transmembrane helix</keyword>
<evidence type="ECO:0000313" key="3">
    <source>
        <dbReference type="Proteomes" id="UP000009168"/>
    </source>
</evidence>
<keyword evidence="1 2" id="KW-0812">Transmembrane</keyword>
<sequence>MCLHFNRQIYCPKPNLYSQIRQDCQSFINVMTEIRAFKIEAPSAKTNYILLLPTFAMLSYQLKNEESLTFCIIENIRDRIFKTKRAKRRVQQMSRLVSIKLMYFDQLNFLQKQKQVIIIAISVKDGKVYRKAKRLLVIIQTAIITPIIITKVTTNNICFSIKIIFEYVLFFLFILKTLLKIYLIIPIKIALYNYKIYLVTINDTKCFYVHKNSKTKFIYCKVFMLIQNKQRIQNSYLKFAQTFDCF</sequence>
<protein>
    <submittedName>
        <fullName evidence="2">Transmembrane protein, putative</fullName>
    </submittedName>
</protein>
<proteinExistence type="predicted"/>